<evidence type="ECO:0000313" key="1">
    <source>
        <dbReference type="EMBL" id="KAF2858297.1"/>
    </source>
</evidence>
<name>A0A6A7BTM3_9PEZI</name>
<reference evidence="1" key="1">
    <citation type="journal article" date="2020" name="Stud. Mycol.">
        <title>101 Dothideomycetes genomes: a test case for predicting lifestyles and emergence of pathogens.</title>
        <authorList>
            <person name="Haridas S."/>
            <person name="Albert R."/>
            <person name="Binder M."/>
            <person name="Bloem J."/>
            <person name="Labutti K."/>
            <person name="Salamov A."/>
            <person name="Andreopoulos B."/>
            <person name="Baker S."/>
            <person name="Barry K."/>
            <person name="Bills G."/>
            <person name="Bluhm B."/>
            <person name="Cannon C."/>
            <person name="Castanera R."/>
            <person name="Culley D."/>
            <person name="Daum C."/>
            <person name="Ezra D."/>
            <person name="Gonzalez J."/>
            <person name="Henrissat B."/>
            <person name="Kuo A."/>
            <person name="Liang C."/>
            <person name="Lipzen A."/>
            <person name="Lutzoni F."/>
            <person name="Magnuson J."/>
            <person name="Mondo S."/>
            <person name="Nolan M."/>
            <person name="Ohm R."/>
            <person name="Pangilinan J."/>
            <person name="Park H.-J."/>
            <person name="Ramirez L."/>
            <person name="Alfaro M."/>
            <person name="Sun H."/>
            <person name="Tritt A."/>
            <person name="Yoshinaga Y."/>
            <person name="Zwiers L.-H."/>
            <person name="Turgeon B."/>
            <person name="Goodwin S."/>
            <person name="Spatafora J."/>
            <person name="Crous P."/>
            <person name="Grigoriev I."/>
        </authorList>
    </citation>
    <scope>NUCLEOTIDE SEQUENCE</scope>
    <source>
        <strain evidence="1">CBS 480.64</strain>
    </source>
</reference>
<dbReference type="AlphaFoldDB" id="A0A6A7BTM3"/>
<protein>
    <submittedName>
        <fullName evidence="1">Uncharacterized protein</fullName>
    </submittedName>
</protein>
<dbReference type="Proteomes" id="UP000799421">
    <property type="component" value="Unassembled WGS sequence"/>
</dbReference>
<organism evidence="1 2">
    <name type="scientific">Piedraia hortae CBS 480.64</name>
    <dbReference type="NCBI Taxonomy" id="1314780"/>
    <lineage>
        <taxon>Eukaryota</taxon>
        <taxon>Fungi</taxon>
        <taxon>Dikarya</taxon>
        <taxon>Ascomycota</taxon>
        <taxon>Pezizomycotina</taxon>
        <taxon>Dothideomycetes</taxon>
        <taxon>Dothideomycetidae</taxon>
        <taxon>Capnodiales</taxon>
        <taxon>Piedraiaceae</taxon>
        <taxon>Piedraia</taxon>
    </lineage>
</organism>
<gene>
    <name evidence="1" type="ORF">K470DRAFT_136031</name>
</gene>
<sequence length="144" mass="16321">MMLRHASSDDEATNLDILRTYQGYWQVKHIQINNKREYGRFAKTQHDQSSCVSMWMLSIQRLSYTPSVECLQATPSTLSRSVLVALGTQTFRHFTVQKCCTFRTLEIEPMGTVVNRSLEANTGNPKVPCCSSNVVVQNSSRRAT</sequence>
<keyword evidence="2" id="KW-1185">Reference proteome</keyword>
<accession>A0A6A7BTM3</accession>
<dbReference type="EMBL" id="MU006013">
    <property type="protein sequence ID" value="KAF2858297.1"/>
    <property type="molecule type" value="Genomic_DNA"/>
</dbReference>
<proteinExistence type="predicted"/>
<evidence type="ECO:0000313" key="2">
    <source>
        <dbReference type="Proteomes" id="UP000799421"/>
    </source>
</evidence>